<evidence type="ECO:0000313" key="12">
    <source>
        <dbReference type="Proteomes" id="UP001162162"/>
    </source>
</evidence>
<evidence type="ECO:0000256" key="9">
    <source>
        <dbReference type="ARBA" id="ARBA00023224"/>
    </source>
</evidence>
<dbReference type="GO" id="GO:0005886">
    <property type="term" value="C:plasma membrane"/>
    <property type="evidence" value="ECO:0007669"/>
    <property type="project" value="UniProtKB-SubCell"/>
</dbReference>
<keyword evidence="9" id="KW-0807">Transducer</keyword>
<evidence type="ECO:0000256" key="5">
    <source>
        <dbReference type="ARBA" id="ARBA00022725"/>
    </source>
</evidence>
<keyword evidence="7 10" id="KW-0472">Membrane</keyword>
<keyword evidence="4 10" id="KW-0812">Transmembrane</keyword>
<feature type="transmembrane region" description="Helical" evidence="10">
    <location>
        <begin position="127"/>
        <end position="147"/>
    </location>
</feature>
<evidence type="ECO:0000256" key="6">
    <source>
        <dbReference type="ARBA" id="ARBA00022989"/>
    </source>
</evidence>
<accession>A0AAV8Z7R2</accession>
<evidence type="ECO:0000256" key="10">
    <source>
        <dbReference type="SAM" id="Phobius"/>
    </source>
</evidence>
<organism evidence="11 12">
    <name type="scientific">Aromia moschata</name>
    <dbReference type="NCBI Taxonomy" id="1265417"/>
    <lineage>
        <taxon>Eukaryota</taxon>
        <taxon>Metazoa</taxon>
        <taxon>Ecdysozoa</taxon>
        <taxon>Arthropoda</taxon>
        <taxon>Hexapoda</taxon>
        <taxon>Insecta</taxon>
        <taxon>Pterygota</taxon>
        <taxon>Neoptera</taxon>
        <taxon>Endopterygota</taxon>
        <taxon>Coleoptera</taxon>
        <taxon>Polyphaga</taxon>
        <taxon>Cucujiformia</taxon>
        <taxon>Chrysomeloidea</taxon>
        <taxon>Cerambycidae</taxon>
        <taxon>Cerambycinae</taxon>
        <taxon>Callichromatini</taxon>
        <taxon>Aromia</taxon>
    </lineage>
</organism>
<evidence type="ECO:0000256" key="1">
    <source>
        <dbReference type="ARBA" id="ARBA00004651"/>
    </source>
</evidence>
<dbReference type="GO" id="GO:0005549">
    <property type="term" value="F:odorant binding"/>
    <property type="evidence" value="ECO:0007669"/>
    <property type="project" value="InterPro"/>
</dbReference>
<keyword evidence="5" id="KW-0552">Olfaction</keyword>
<keyword evidence="12" id="KW-1185">Reference proteome</keyword>
<proteinExistence type="predicted"/>
<evidence type="ECO:0000256" key="4">
    <source>
        <dbReference type="ARBA" id="ARBA00022692"/>
    </source>
</evidence>
<evidence type="ECO:0000256" key="2">
    <source>
        <dbReference type="ARBA" id="ARBA00022475"/>
    </source>
</evidence>
<gene>
    <name evidence="11" type="ORF">NQ318_003998</name>
</gene>
<reference evidence="11" key="1">
    <citation type="journal article" date="2023" name="Insect Mol. Biol.">
        <title>Genome sequencing provides insights into the evolution of gene families encoding plant cell wall-degrading enzymes in longhorned beetles.</title>
        <authorList>
            <person name="Shin N.R."/>
            <person name="Okamura Y."/>
            <person name="Kirsch R."/>
            <person name="Pauchet Y."/>
        </authorList>
    </citation>
    <scope>NUCLEOTIDE SEQUENCE</scope>
    <source>
        <strain evidence="11">AMC_N1</strain>
    </source>
</reference>
<dbReference type="PANTHER" id="PTHR21137:SF35">
    <property type="entry name" value="ODORANT RECEPTOR 19A-RELATED"/>
    <property type="match status" value="1"/>
</dbReference>
<keyword evidence="2" id="KW-1003">Cell membrane</keyword>
<dbReference type="InterPro" id="IPR004117">
    <property type="entry name" value="7tm6_olfct_rcpt"/>
</dbReference>
<dbReference type="AlphaFoldDB" id="A0AAV8Z7R2"/>
<comment type="subcellular location">
    <subcellularLocation>
        <location evidence="1">Cell membrane</location>
        <topology evidence="1">Multi-pass membrane protein</topology>
    </subcellularLocation>
</comment>
<keyword evidence="3" id="KW-0716">Sensory transduction</keyword>
<feature type="transmembrane region" description="Helical" evidence="10">
    <location>
        <begin position="94"/>
        <end position="115"/>
    </location>
</feature>
<dbReference type="Pfam" id="PF02949">
    <property type="entry name" value="7tm_6"/>
    <property type="match status" value="1"/>
</dbReference>
<dbReference type="EMBL" id="JAPWTK010000009">
    <property type="protein sequence ID" value="KAJ8960273.1"/>
    <property type="molecule type" value="Genomic_DNA"/>
</dbReference>
<dbReference type="PANTHER" id="PTHR21137">
    <property type="entry name" value="ODORANT RECEPTOR"/>
    <property type="match status" value="1"/>
</dbReference>
<evidence type="ECO:0000256" key="8">
    <source>
        <dbReference type="ARBA" id="ARBA00023170"/>
    </source>
</evidence>
<sequence>MDFGIGVFTWYTTGYDGMFMTFLGCVKSQMLILREAASTIRQRTLEKMNYSKNIEIFRDDDDPELEEKLYSELRLCALHLDKIRFRVCNEIEEIFGYTILVQLLGSLLALASSLFSFSHVSIGDSEMFSTVEYISALLIQLAMFCHFGNEITETLATVGFCLYDNDWFSASKRFKQSMIIMMSRLQKKVYISIGKFSPLTLATLVTHC</sequence>
<dbReference type="GO" id="GO:0004984">
    <property type="term" value="F:olfactory receptor activity"/>
    <property type="evidence" value="ECO:0007669"/>
    <property type="project" value="InterPro"/>
</dbReference>
<dbReference type="GO" id="GO:0007165">
    <property type="term" value="P:signal transduction"/>
    <property type="evidence" value="ECO:0007669"/>
    <property type="project" value="UniProtKB-KW"/>
</dbReference>
<keyword evidence="6 10" id="KW-1133">Transmembrane helix</keyword>
<evidence type="ECO:0000256" key="7">
    <source>
        <dbReference type="ARBA" id="ARBA00023136"/>
    </source>
</evidence>
<dbReference type="Proteomes" id="UP001162162">
    <property type="component" value="Unassembled WGS sequence"/>
</dbReference>
<evidence type="ECO:0000256" key="3">
    <source>
        <dbReference type="ARBA" id="ARBA00022606"/>
    </source>
</evidence>
<evidence type="ECO:0000313" key="11">
    <source>
        <dbReference type="EMBL" id="KAJ8960273.1"/>
    </source>
</evidence>
<name>A0AAV8Z7R2_9CUCU</name>
<protein>
    <submittedName>
        <fullName evidence="11">Uncharacterized protein</fullName>
    </submittedName>
</protein>
<comment type="caution">
    <text evidence="11">The sequence shown here is derived from an EMBL/GenBank/DDBJ whole genome shotgun (WGS) entry which is preliminary data.</text>
</comment>
<keyword evidence="8" id="KW-0675">Receptor</keyword>